<evidence type="ECO:0000256" key="3">
    <source>
        <dbReference type="ARBA" id="ARBA00022840"/>
    </source>
</evidence>
<dbReference type="OrthoDB" id="6495150at2759"/>
<accession>A0A8X6TBQ7</accession>
<evidence type="ECO:0000256" key="5">
    <source>
        <dbReference type="PROSITE-ProRule" id="PRU00283"/>
    </source>
</evidence>
<evidence type="ECO:0000256" key="4">
    <source>
        <dbReference type="ARBA" id="ARBA00023212"/>
    </source>
</evidence>
<dbReference type="EMBL" id="BMAW01004887">
    <property type="protein sequence ID" value="GFS91332.1"/>
    <property type="molecule type" value="Genomic_DNA"/>
</dbReference>
<dbReference type="GO" id="GO:0003777">
    <property type="term" value="F:microtubule motor activity"/>
    <property type="evidence" value="ECO:0007669"/>
    <property type="project" value="InterPro"/>
</dbReference>
<comment type="subcellular location">
    <subcellularLocation>
        <location evidence="1">Cytoplasm</location>
        <location evidence="1">Cytoskeleton</location>
    </subcellularLocation>
</comment>
<reference evidence="7" key="1">
    <citation type="submission" date="2020-08" db="EMBL/GenBank/DDBJ databases">
        <title>Multicomponent nature underlies the extraordinary mechanical properties of spider dragline silk.</title>
        <authorList>
            <person name="Kono N."/>
            <person name="Nakamura H."/>
            <person name="Mori M."/>
            <person name="Yoshida Y."/>
            <person name="Ohtoshi R."/>
            <person name="Malay A.D."/>
            <person name="Moran D.A.P."/>
            <person name="Tomita M."/>
            <person name="Numata K."/>
            <person name="Arakawa K."/>
        </authorList>
    </citation>
    <scope>NUCLEOTIDE SEQUENCE</scope>
</reference>
<dbReference type="Pfam" id="PF03564">
    <property type="entry name" value="DUF1759"/>
    <property type="match status" value="1"/>
</dbReference>
<protein>
    <submittedName>
        <fullName evidence="7">Kinesin-like protein KIF26B</fullName>
    </submittedName>
</protein>
<keyword evidence="3" id="KW-0067">ATP-binding</keyword>
<keyword evidence="4" id="KW-0963">Cytoplasm</keyword>
<evidence type="ECO:0000259" key="6">
    <source>
        <dbReference type="PROSITE" id="PS50067"/>
    </source>
</evidence>
<dbReference type="SUPFAM" id="SSF52540">
    <property type="entry name" value="P-loop containing nucleoside triphosphate hydrolases"/>
    <property type="match status" value="1"/>
</dbReference>
<dbReference type="GO" id="GO:0008270">
    <property type="term" value="F:zinc ion binding"/>
    <property type="evidence" value="ECO:0007669"/>
    <property type="project" value="InterPro"/>
</dbReference>
<gene>
    <name evidence="7" type="primary">Kif26b</name>
    <name evidence="7" type="ORF">NPIL_180361</name>
</gene>
<dbReference type="PANTHER" id="PTHR21608">
    <property type="entry name" value="KINESIN-LIKE PROTEIN CG14535"/>
    <property type="match status" value="1"/>
</dbReference>
<dbReference type="InterPro" id="IPR036961">
    <property type="entry name" value="Kinesin_motor_dom_sf"/>
</dbReference>
<dbReference type="GO" id="GO:0005524">
    <property type="term" value="F:ATP binding"/>
    <property type="evidence" value="ECO:0007669"/>
    <property type="project" value="UniProtKB-KW"/>
</dbReference>
<dbReference type="GO" id="GO:0007018">
    <property type="term" value="P:microtubule-based movement"/>
    <property type="evidence" value="ECO:0007669"/>
    <property type="project" value="InterPro"/>
</dbReference>
<proteinExistence type="inferred from homology"/>
<dbReference type="PROSITE" id="PS50067">
    <property type="entry name" value="KINESIN_MOTOR_2"/>
    <property type="match status" value="1"/>
</dbReference>
<dbReference type="Gene3D" id="3.40.850.10">
    <property type="entry name" value="Kinesin motor domain"/>
    <property type="match status" value="1"/>
</dbReference>
<comment type="caution">
    <text evidence="5">Lacks conserved residue(s) required for the propagation of feature annotation.</text>
</comment>
<feature type="domain" description="Kinesin motor" evidence="6">
    <location>
        <begin position="1"/>
        <end position="92"/>
    </location>
</feature>
<keyword evidence="8" id="KW-1185">Reference proteome</keyword>
<dbReference type="SUPFAM" id="SSF57756">
    <property type="entry name" value="Retrovirus zinc finger-like domains"/>
    <property type="match status" value="1"/>
</dbReference>
<evidence type="ECO:0000313" key="8">
    <source>
        <dbReference type="Proteomes" id="UP000887013"/>
    </source>
</evidence>
<dbReference type="GO" id="GO:0015630">
    <property type="term" value="C:microtubule cytoskeleton"/>
    <property type="evidence" value="ECO:0007669"/>
    <property type="project" value="UniProtKB-ARBA"/>
</dbReference>
<dbReference type="GO" id="GO:0003676">
    <property type="term" value="F:nucleic acid binding"/>
    <property type="evidence" value="ECO:0007669"/>
    <property type="project" value="InterPro"/>
</dbReference>
<keyword evidence="4" id="KW-0206">Cytoskeleton</keyword>
<comment type="similarity">
    <text evidence="5">Belongs to the TRAFAC class myosin-kinesin ATPase superfamily. Kinesin family.</text>
</comment>
<dbReference type="InterPro" id="IPR027417">
    <property type="entry name" value="P-loop_NTPase"/>
</dbReference>
<dbReference type="InterPro" id="IPR005312">
    <property type="entry name" value="DUF1759"/>
</dbReference>
<evidence type="ECO:0000256" key="1">
    <source>
        <dbReference type="ARBA" id="ARBA00004245"/>
    </source>
</evidence>
<dbReference type="InterPro" id="IPR001752">
    <property type="entry name" value="Kinesin_motor_dom"/>
</dbReference>
<organism evidence="7 8">
    <name type="scientific">Nephila pilipes</name>
    <name type="common">Giant wood spider</name>
    <name type="synonym">Nephila maculata</name>
    <dbReference type="NCBI Taxonomy" id="299642"/>
    <lineage>
        <taxon>Eukaryota</taxon>
        <taxon>Metazoa</taxon>
        <taxon>Ecdysozoa</taxon>
        <taxon>Arthropoda</taxon>
        <taxon>Chelicerata</taxon>
        <taxon>Arachnida</taxon>
        <taxon>Araneae</taxon>
        <taxon>Araneomorphae</taxon>
        <taxon>Entelegynae</taxon>
        <taxon>Araneoidea</taxon>
        <taxon>Nephilidae</taxon>
        <taxon>Nephila</taxon>
    </lineage>
</organism>
<evidence type="ECO:0000313" key="7">
    <source>
        <dbReference type="EMBL" id="GFS91332.1"/>
    </source>
</evidence>
<name>A0A8X6TBQ7_NEPPI</name>
<comment type="caution">
    <text evidence="7">The sequence shown here is derived from an EMBL/GenBank/DDBJ whole genome shotgun (WGS) entry which is preliminary data.</text>
</comment>
<evidence type="ECO:0000256" key="2">
    <source>
        <dbReference type="ARBA" id="ARBA00022741"/>
    </source>
</evidence>
<dbReference type="AlphaFoldDB" id="A0A8X6TBQ7"/>
<dbReference type="PANTHER" id="PTHR21608:SF7">
    <property type="entry name" value="KINESIN-LIKE PROTEIN CG14535"/>
    <property type="match status" value="1"/>
</dbReference>
<dbReference type="InterPro" id="IPR027640">
    <property type="entry name" value="Kinesin-like_fam"/>
</dbReference>
<dbReference type="Proteomes" id="UP000887013">
    <property type="component" value="Unassembled WGS sequence"/>
</dbReference>
<keyword evidence="2" id="KW-0547">Nucleotide-binding</keyword>
<sequence length="695" mass="77663">MLRIKGDSEELNSSFLNIDGRKKQITVYDLSSNDQSSPAERRTGVSAPKMFAFDAIFSPDDAQAEVCSSSLPDVIQAVVGGTDGCLFVYGQSRLAILDVYTSEESRVPAITLPTPSKETGLDVTVFSFGEAVLCCRTDPHISERHSVTGTHYSSKIDKHVFLRGYLDAEAKRLVDGISITADNTYTMTKEILKSKYGNKDKIIQVHLDYLENLTPIKDLSPSALNELYMDCNRRLQALDALGEKTQSYGRILAPKILRAFPHEICRNWIVYAKRENLAESDITKLMKFLSEGVEGTISANNIKGSLVPSYPIKSSLENFNVHSRPISKDKKILAFCPFCETSGHWPQQCNSVTDIDERIQKLKATNKCFLCTNRGHVQKNCFPKEKYRCSKCRKKYHVSICKTPTIEQSATTSTNKIDTSTYNFVHLQTTRVFITGPNGITKLTRCLLDGGSQSSFISSDLVDTLNLPVISTGPLELQAFESPNSFSHKRRQVQFQLSSISDKAKVNVIAFESSNRYASHPSSPTDVSRFAKSKRMKLADPDDPLSSLPIEILIGADFYWNVMHSDASVKLSDSLALVPSSFGWILSGSRSHATVSFNPTVHSINVDTLTHELDNMVRNFWNLESIVIQPIQEKLKLSTHNAELLTNFHQSFKIIDGRRVIHLPWKPEVKLTSSNYDTQSAVLILGQEEYTQIQS</sequence>
<dbReference type="InterPro" id="IPR036875">
    <property type="entry name" value="Znf_CCHC_sf"/>
</dbReference>
<dbReference type="GO" id="GO:0008017">
    <property type="term" value="F:microtubule binding"/>
    <property type="evidence" value="ECO:0007669"/>
    <property type="project" value="InterPro"/>
</dbReference>